<feature type="transmembrane region" description="Helical" evidence="1">
    <location>
        <begin position="570"/>
        <end position="590"/>
    </location>
</feature>
<reference evidence="2 3" key="1">
    <citation type="submission" date="2019-02" db="EMBL/GenBank/DDBJ databases">
        <title>Deep-cultivation of Planctomycetes and their phenomic and genomic characterization uncovers novel biology.</title>
        <authorList>
            <person name="Wiegand S."/>
            <person name="Jogler M."/>
            <person name="Boedeker C."/>
            <person name="Pinto D."/>
            <person name="Vollmers J."/>
            <person name="Rivas-Marin E."/>
            <person name="Kohn T."/>
            <person name="Peeters S.H."/>
            <person name="Heuer A."/>
            <person name="Rast P."/>
            <person name="Oberbeckmann S."/>
            <person name="Bunk B."/>
            <person name="Jeske O."/>
            <person name="Meyerdierks A."/>
            <person name="Storesund J.E."/>
            <person name="Kallscheuer N."/>
            <person name="Luecker S."/>
            <person name="Lage O.M."/>
            <person name="Pohl T."/>
            <person name="Merkel B.J."/>
            <person name="Hornburger P."/>
            <person name="Mueller R.-W."/>
            <person name="Bruemmer F."/>
            <person name="Labrenz M."/>
            <person name="Spormann A.M."/>
            <person name="Op Den Camp H."/>
            <person name="Overmann J."/>
            <person name="Amann R."/>
            <person name="Jetten M.S.M."/>
            <person name="Mascher T."/>
            <person name="Medema M.H."/>
            <person name="Devos D.P."/>
            <person name="Kaster A.-K."/>
            <person name="Ovreas L."/>
            <person name="Rohde M."/>
            <person name="Galperin M.Y."/>
            <person name="Jogler C."/>
        </authorList>
    </citation>
    <scope>NUCLEOTIDE SEQUENCE [LARGE SCALE GENOMIC DNA]</scope>
    <source>
        <strain evidence="2 3">Pla52n</strain>
    </source>
</reference>
<evidence type="ECO:0000256" key="1">
    <source>
        <dbReference type="SAM" id="Phobius"/>
    </source>
</evidence>
<feature type="transmembrane region" description="Helical" evidence="1">
    <location>
        <begin position="650"/>
        <end position="668"/>
    </location>
</feature>
<feature type="transmembrane region" description="Helical" evidence="1">
    <location>
        <begin position="441"/>
        <end position="459"/>
    </location>
</feature>
<dbReference type="EMBL" id="SJPN01000001">
    <property type="protein sequence ID" value="TWU08323.1"/>
    <property type="molecule type" value="Genomic_DNA"/>
</dbReference>
<name>A0A5C6B8B6_9BACT</name>
<keyword evidence="3" id="KW-1185">Reference proteome</keyword>
<comment type="caution">
    <text evidence="2">The sequence shown here is derived from an EMBL/GenBank/DDBJ whole genome shotgun (WGS) entry which is preliminary data.</text>
</comment>
<accession>A0A5C6B8B6</accession>
<keyword evidence="1" id="KW-1133">Transmembrane helix</keyword>
<dbReference type="AlphaFoldDB" id="A0A5C6B8B6"/>
<evidence type="ECO:0000313" key="2">
    <source>
        <dbReference type="EMBL" id="TWU08323.1"/>
    </source>
</evidence>
<feature type="transmembrane region" description="Helical" evidence="1">
    <location>
        <begin position="374"/>
        <end position="395"/>
    </location>
</feature>
<feature type="transmembrane region" description="Helical" evidence="1">
    <location>
        <begin position="539"/>
        <end position="558"/>
    </location>
</feature>
<proteinExistence type="predicted"/>
<dbReference type="RefSeq" id="WP_146518385.1">
    <property type="nucleotide sequence ID" value="NZ_CP151726.1"/>
</dbReference>
<feature type="transmembrane region" description="Helical" evidence="1">
    <location>
        <begin position="620"/>
        <end position="638"/>
    </location>
</feature>
<dbReference type="InterPro" id="IPR032675">
    <property type="entry name" value="LRR_dom_sf"/>
</dbReference>
<feature type="transmembrane region" description="Helical" evidence="1">
    <location>
        <begin position="716"/>
        <end position="735"/>
    </location>
</feature>
<dbReference type="Proteomes" id="UP000320176">
    <property type="component" value="Unassembled WGS sequence"/>
</dbReference>
<dbReference type="OrthoDB" id="238086at2"/>
<sequence length="746" mass="83540">MFKRMWMIALVWLYRPLNWLLGLFAILCLILTAFMLAEGQSSIRLRPAYPSATQQWPAGTLRNSDRFMQVVRDGVAEPSVRGLDFDAMNWREPGSPLADLSPWVDSLALFPKARWAKFSGNQLMEIGPDRLARLAALEAIVIEASTITQDDIDSIAGAKNLRWLELITLDMPASLQSLQQLPHLETLVLSHGDFTMTDEPISSLFARDRLSEISQLSGVRSLVLDPQYLPGRAFFAGSKTPDPACDPVIKENAGELLSGMPPLNQLWVGTSRTRNGPAELAQLQAKLPGVNVRSSKYNENSVMRLSFTALYFLIYMALVLYNMHGHFALPQTRVIPRHGSSHLRFVLGVVTLCVVIMTLGFWSAGNVHVLPSLGMILAIAALALLFWACISLWMIDHPGLGWLPTILMMPIFLLMGGQTFLTNHLPSLAPAIDHFLMGHQLWLAGVMIPTFIAMIVWLASRFAGEDRLVAENALAPMLTISDFQTQQETLTFRRRGKYFDRQFAAWQQQLATARNATTSWLHRVRMQWLGDSIMTLRQWLTTLVVVSFVIFGLDRFVWNSDEAGRHGQMTFLFFMILTVSIMIPCVSGMGRREMLGRELLHPTSRLQLVRDRMLSMTVRYAVMFATLLLWVIVARSIRGPELSVESVARMVVALSGLTIAATGLSLWVSISRSVVLAAILICVGAPVVMLTALICIEQTGDAPRDVARFLTTAIHNVWPYLVLYTLAILLTWTGYRRWMSCEVARQ</sequence>
<feature type="transmembrane region" description="Helical" evidence="1">
    <location>
        <begin position="302"/>
        <end position="321"/>
    </location>
</feature>
<keyword evidence="1" id="KW-0472">Membrane</keyword>
<dbReference type="SUPFAM" id="SSF52058">
    <property type="entry name" value="L domain-like"/>
    <property type="match status" value="1"/>
</dbReference>
<feature type="transmembrane region" description="Helical" evidence="1">
    <location>
        <begin position="675"/>
        <end position="696"/>
    </location>
</feature>
<feature type="transmembrane region" description="Helical" evidence="1">
    <location>
        <begin position="342"/>
        <end position="362"/>
    </location>
</feature>
<protein>
    <submittedName>
        <fullName evidence="2">Uncharacterized protein</fullName>
    </submittedName>
</protein>
<gene>
    <name evidence="2" type="ORF">Pla52n_09050</name>
</gene>
<feature type="transmembrane region" description="Helical" evidence="1">
    <location>
        <begin position="402"/>
        <end position="421"/>
    </location>
</feature>
<dbReference type="Gene3D" id="3.80.10.10">
    <property type="entry name" value="Ribonuclease Inhibitor"/>
    <property type="match status" value="1"/>
</dbReference>
<keyword evidence="1" id="KW-0812">Transmembrane</keyword>
<organism evidence="2 3">
    <name type="scientific">Stieleria varia</name>
    <dbReference type="NCBI Taxonomy" id="2528005"/>
    <lineage>
        <taxon>Bacteria</taxon>
        <taxon>Pseudomonadati</taxon>
        <taxon>Planctomycetota</taxon>
        <taxon>Planctomycetia</taxon>
        <taxon>Pirellulales</taxon>
        <taxon>Pirellulaceae</taxon>
        <taxon>Stieleria</taxon>
    </lineage>
</organism>
<evidence type="ECO:0000313" key="3">
    <source>
        <dbReference type="Proteomes" id="UP000320176"/>
    </source>
</evidence>